<feature type="signal peptide" evidence="1">
    <location>
        <begin position="1"/>
        <end position="22"/>
    </location>
</feature>
<name>A0A8J5XD07_DIALT</name>
<dbReference type="Pfam" id="PF08853">
    <property type="entry name" value="DUF1823"/>
    <property type="match status" value="1"/>
</dbReference>
<sequence>MATVMMAAAVCALVGFSCPACGRMAAARARASSVVACAAVAASDDARVIGEHVRLDELSNEQLVRIVRLETTDEETNELAWRCLGYRRGASGAWDASDAFQKFRLKYPQPPDLIGVTRTYSKEIDEPVLRANQALHRSIPMAYKQGLKTQLKPLGFTGFKLANLTPNMTRRAQVTNWLLYYREALHGRTFGDVRRAKDEARQLEEAAAAQGVRAAPTGTSGQHVL</sequence>
<accession>A0A8J5XD07</accession>
<protein>
    <submittedName>
        <fullName evidence="2">Uncharacterized protein</fullName>
    </submittedName>
</protein>
<dbReference type="AlphaFoldDB" id="A0A8J5XD07"/>
<dbReference type="Gene3D" id="1.10.418.90">
    <property type="entry name" value="Protein of unknown function DUF1823"/>
    <property type="match status" value="1"/>
</dbReference>
<evidence type="ECO:0000256" key="1">
    <source>
        <dbReference type="SAM" id="SignalP"/>
    </source>
</evidence>
<dbReference type="OrthoDB" id="4311at2759"/>
<organism evidence="2 3">
    <name type="scientific">Diacronema lutheri</name>
    <name type="common">Unicellular marine alga</name>
    <name type="synonym">Monochrysis lutheri</name>
    <dbReference type="NCBI Taxonomy" id="2081491"/>
    <lineage>
        <taxon>Eukaryota</taxon>
        <taxon>Haptista</taxon>
        <taxon>Haptophyta</taxon>
        <taxon>Pavlovophyceae</taxon>
        <taxon>Pavlovales</taxon>
        <taxon>Pavlovaceae</taxon>
        <taxon>Diacronema</taxon>
    </lineage>
</organism>
<reference evidence="2" key="1">
    <citation type="submission" date="2021-05" db="EMBL/GenBank/DDBJ databases">
        <title>The genome of the haptophyte Pavlova lutheri (Diacronema luteri, Pavlovales) - a model for lipid biosynthesis in eukaryotic algae.</title>
        <authorList>
            <person name="Hulatt C.J."/>
            <person name="Posewitz M.C."/>
        </authorList>
    </citation>
    <scope>NUCLEOTIDE SEQUENCE</scope>
    <source>
        <strain evidence="2">NIVA-4/92</strain>
    </source>
</reference>
<comment type="caution">
    <text evidence="2">The sequence shown here is derived from an EMBL/GenBank/DDBJ whole genome shotgun (WGS) entry which is preliminary data.</text>
</comment>
<gene>
    <name evidence="2" type="ORF">KFE25_001062</name>
</gene>
<dbReference type="EMBL" id="JAGTXO010000025">
    <property type="protein sequence ID" value="KAG8461458.1"/>
    <property type="molecule type" value="Genomic_DNA"/>
</dbReference>
<evidence type="ECO:0000313" key="2">
    <source>
        <dbReference type="EMBL" id="KAG8461458.1"/>
    </source>
</evidence>
<keyword evidence="1" id="KW-0732">Signal</keyword>
<dbReference type="Proteomes" id="UP000751190">
    <property type="component" value="Unassembled WGS sequence"/>
</dbReference>
<proteinExistence type="predicted"/>
<feature type="chain" id="PRO_5035217967" evidence="1">
    <location>
        <begin position="23"/>
        <end position="225"/>
    </location>
</feature>
<dbReference type="InterPro" id="IPR014952">
    <property type="entry name" value="DUF1823"/>
</dbReference>
<evidence type="ECO:0000313" key="3">
    <source>
        <dbReference type="Proteomes" id="UP000751190"/>
    </source>
</evidence>
<keyword evidence="3" id="KW-1185">Reference proteome</keyword>